<organism evidence="1 2">
    <name type="scientific">Robinsoniella peoriensis</name>
    <dbReference type="NCBI Taxonomy" id="180332"/>
    <lineage>
        <taxon>Bacteria</taxon>
        <taxon>Bacillati</taxon>
        <taxon>Bacillota</taxon>
        <taxon>Clostridia</taxon>
        <taxon>Lachnospirales</taxon>
        <taxon>Lachnospiraceae</taxon>
        <taxon>Robinsoniella</taxon>
    </lineage>
</organism>
<keyword evidence="2" id="KW-1185">Reference proteome</keyword>
<accession>A0A4U8Q0W5</accession>
<comment type="caution">
    <text evidence="1">The sequence shown here is derived from an EMBL/GenBank/DDBJ whole genome shotgun (WGS) entry which is preliminary data.</text>
</comment>
<reference evidence="1 2" key="1">
    <citation type="journal article" date="2019" name="Anaerobe">
        <title>Detection of Robinsoniella peoriensis in multiple bone samples of a trauma patient.</title>
        <authorList>
            <person name="Schrottner P."/>
            <person name="Hartwich K."/>
            <person name="Bunk B."/>
            <person name="Schober I."/>
            <person name="Helbig S."/>
            <person name="Rudolph W.W."/>
            <person name="Gunzer F."/>
        </authorList>
    </citation>
    <scope>NUCLEOTIDE SEQUENCE [LARGE SCALE GENOMIC DNA]</scope>
    <source>
        <strain evidence="1 2">DSM 106044</strain>
    </source>
</reference>
<sequence>MHELEGIAYQNKDILSKIFAESLKEKSFSVYGIELPKIVEVLPTNLPSLQVNELRLDNLFLLADNSIVLVDYESKFLNEDLIDYLGYVCRILKRLGKDWFGVKIRVLILYTSDVEHANDVLDIGCLTFKIEQAFLCGLDTDSIYENINKKIKCREHLTDDEKMQMIILPLTVKGKEEKLILLKKIIILAKELEAENDRTFILAGLLTFADKMISRRLAEEIRREIRMLKVEKIIFEEGLEEGILEGEHRNKIKIAENMIRAGKTIQEIAEITEMAIEDILKLPKMIPVK</sequence>
<dbReference type="Proteomes" id="UP000306509">
    <property type="component" value="Unassembled WGS sequence"/>
</dbReference>
<dbReference type="EMBL" id="QGQD01000097">
    <property type="protein sequence ID" value="TLC98280.1"/>
    <property type="molecule type" value="Genomic_DNA"/>
</dbReference>
<evidence type="ECO:0000313" key="1">
    <source>
        <dbReference type="EMBL" id="TLC98280.1"/>
    </source>
</evidence>
<protein>
    <submittedName>
        <fullName evidence="1">Uncharacterized protein</fullName>
    </submittedName>
</protein>
<proteinExistence type="predicted"/>
<name>A0A4U8Q0W5_9FIRM</name>
<evidence type="ECO:0000313" key="2">
    <source>
        <dbReference type="Proteomes" id="UP000306509"/>
    </source>
</evidence>
<dbReference type="RefSeq" id="WP_138003857.1">
    <property type="nucleotide sequence ID" value="NZ_QGQD01000097.1"/>
</dbReference>
<gene>
    <name evidence="1" type="ORF">DSM106044_04795</name>
</gene>
<dbReference type="AlphaFoldDB" id="A0A4U8Q0W5"/>